<organism evidence="9 10">
    <name type="scientific">Didymella pomorum</name>
    <dbReference type="NCBI Taxonomy" id="749634"/>
    <lineage>
        <taxon>Eukaryota</taxon>
        <taxon>Fungi</taxon>
        <taxon>Dikarya</taxon>
        <taxon>Ascomycota</taxon>
        <taxon>Pezizomycotina</taxon>
        <taxon>Dothideomycetes</taxon>
        <taxon>Pleosporomycetidae</taxon>
        <taxon>Pleosporales</taxon>
        <taxon>Pleosporineae</taxon>
        <taxon>Didymellaceae</taxon>
        <taxon>Didymella</taxon>
    </lineage>
</organism>
<evidence type="ECO:0000259" key="8">
    <source>
        <dbReference type="Pfam" id="PF11970"/>
    </source>
</evidence>
<feature type="domain" description="G protein-coupled receptor GPR1/2/3 C-terminal" evidence="8">
    <location>
        <begin position="227"/>
        <end position="300"/>
    </location>
</feature>
<dbReference type="GO" id="GO:0007189">
    <property type="term" value="P:adenylate cyclase-activating G protein-coupled receptor signaling pathway"/>
    <property type="evidence" value="ECO:0007669"/>
    <property type="project" value="TreeGrafter"/>
</dbReference>
<keyword evidence="10" id="KW-1185">Reference proteome</keyword>
<feature type="compositionally biased region" description="Acidic residues" evidence="5">
    <location>
        <begin position="381"/>
        <end position="394"/>
    </location>
</feature>
<comment type="subcellular location">
    <subcellularLocation>
        <location evidence="1">Membrane</location>
        <topology evidence="1">Multi-pass membrane protein</topology>
    </subcellularLocation>
</comment>
<dbReference type="InterPro" id="IPR023041">
    <property type="entry name" value="Glucose_rcpt_Git3-like_N"/>
</dbReference>
<feature type="region of interest" description="Disordered" evidence="5">
    <location>
        <begin position="330"/>
        <end position="432"/>
    </location>
</feature>
<keyword evidence="9" id="KW-0675">Receptor</keyword>
<evidence type="ECO:0000256" key="6">
    <source>
        <dbReference type="SAM" id="Phobius"/>
    </source>
</evidence>
<protein>
    <submittedName>
        <fullName evidence="9">G protein-coupled receptor gpr1</fullName>
    </submittedName>
</protein>
<dbReference type="PANTHER" id="PTHR23112">
    <property type="entry name" value="G PROTEIN-COUPLED RECEPTOR 157-RELATED"/>
    <property type="match status" value="1"/>
</dbReference>
<evidence type="ECO:0000256" key="1">
    <source>
        <dbReference type="ARBA" id="ARBA00004141"/>
    </source>
</evidence>
<dbReference type="GO" id="GO:0005886">
    <property type="term" value="C:plasma membrane"/>
    <property type="evidence" value="ECO:0007669"/>
    <property type="project" value="TreeGrafter"/>
</dbReference>
<dbReference type="EMBL" id="JAPEVA010000164">
    <property type="protein sequence ID" value="KAJ4395292.1"/>
    <property type="molecule type" value="Genomic_DNA"/>
</dbReference>
<accession>A0A9W8Z2I3</accession>
<feature type="compositionally biased region" description="Polar residues" evidence="5">
    <location>
        <begin position="338"/>
        <end position="348"/>
    </location>
</feature>
<feature type="region of interest" description="Disordered" evidence="5">
    <location>
        <begin position="182"/>
        <end position="224"/>
    </location>
</feature>
<dbReference type="Proteomes" id="UP001140510">
    <property type="component" value="Unassembled WGS sequence"/>
</dbReference>
<keyword evidence="3 6" id="KW-1133">Transmembrane helix</keyword>
<sequence length="432" mass="48179">MAGLAFINPKNAYVSQGAFCTLPVRPFWYRLAFTWVPRYIIVLTIMGLAIAIYTHVGIEFRAYSNADTSFQSLKTSNGSNTTHNDTLDETKLEDITFELNNMESRPQPTRRKSTIGHDIFTYKRHSSSAPALSPSSTAPQRVSFESGLASHSLPGSTLNLPYRSDTARPTLLAIPSGQSITAPLSPHTLPSHPDPITTYAPEPTATPVSSSTRTPSPSSPTQLRLAKQRQRLHRQLRLMFIYPLVYTFMWLIPFAMHCMNYWDKWALNPVEFLRVGSSICISLMGFADALIFSLREKPWRGIEESDGSFWGSFVIRMSLWGARKIDGADEEQVAPHRGSQSYRTSATGESARIAAEQARHRLDLEREERRKAIGNRSSNDFDGDSEGGYDEADDGEQREHGGLNVGDGGKGQVYDDNGLEDDTAETEYNSRK</sequence>
<evidence type="ECO:0000256" key="3">
    <source>
        <dbReference type="ARBA" id="ARBA00022989"/>
    </source>
</evidence>
<dbReference type="AlphaFoldDB" id="A0A9W8Z2I3"/>
<dbReference type="Pfam" id="PF11970">
    <property type="entry name" value="GPR_Gpa2_C"/>
    <property type="match status" value="1"/>
</dbReference>
<reference evidence="9" key="1">
    <citation type="submission" date="2022-10" db="EMBL/GenBank/DDBJ databases">
        <title>Tapping the CABI collections for fungal endophytes: first genome assemblies for Collariella, Neodidymelliopsis, Ascochyta clinopodiicola, Didymella pomorum, Didymosphaeria variabile, Neocosmospora piperis and Neocucurbitaria cava.</title>
        <authorList>
            <person name="Hill R."/>
        </authorList>
    </citation>
    <scope>NUCLEOTIDE SEQUENCE</scope>
    <source>
        <strain evidence="9">IMI 355091</strain>
    </source>
</reference>
<feature type="compositionally biased region" description="Basic and acidic residues" evidence="5">
    <location>
        <begin position="357"/>
        <end position="371"/>
    </location>
</feature>
<evidence type="ECO:0000313" key="10">
    <source>
        <dbReference type="Proteomes" id="UP001140510"/>
    </source>
</evidence>
<proteinExistence type="predicted"/>
<feature type="domain" description="Glucose receptor Git3-like N-terminal" evidence="7">
    <location>
        <begin position="1"/>
        <end position="61"/>
    </location>
</feature>
<dbReference type="PANTHER" id="PTHR23112:SF37">
    <property type="entry name" value="G PROTEIN-COUPLED RECEPTOR GPR1"/>
    <property type="match status" value="1"/>
</dbReference>
<gene>
    <name evidence="9" type="primary">GPR1</name>
    <name evidence="9" type="ORF">N0V91_010936</name>
</gene>
<evidence type="ECO:0000259" key="7">
    <source>
        <dbReference type="Pfam" id="PF11710"/>
    </source>
</evidence>
<comment type="caution">
    <text evidence="9">The sequence shown here is derived from an EMBL/GenBank/DDBJ whole genome shotgun (WGS) entry which is preliminary data.</text>
</comment>
<feature type="transmembrane region" description="Helical" evidence="6">
    <location>
        <begin position="275"/>
        <end position="294"/>
    </location>
</feature>
<dbReference type="OrthoDB" id="5368598at2759"/>
<dbReference type="Pfam" id="PF11710">
    <property type="entry name" value="Git3"/>
    <property type="match status" value="1"/>
</dbReference>
<keyword evidence="2 6" id="KW-0812">Transmembrane</keyword>
<keyword evidence="4 6" id="KW-0472">Membrane</keyword>
<feature type="compositionally biased region" description="Low complexity" evidence="5">
    <location>
        <begin position="203"/>
        <end position="224"/>
    </location>
</feature>
<name>A0A9W8Z2I3_9PLEO</name>
<dbReference type="GO" id="GO:0004930">
    <property type="term" value="F:G protein-coupled receptor activity"/>
    <property type="evidence" value="ECO:0007669"/>
    <property type="project" value="TreeGrafter"/>
</dbReference>
<evidence type="ECO:0000256" key="5">
    <source>
        <dbReference type="SAM" id="MobiDB-lite"/>
    </source>
</evidence>
<evidence type="ECO:0000256" key="2">
    <source>
        <dbReference type="ARBA" id="ARBA00022692"/>
    </source>
</evidence>
<feature type="transmembrane region" description="Helical" evidence="6">
    <location>
        <begin position="36"/>
        <end position="56"/>
    </location>
</feature>
<feature type="transmembrane region" description="Helical" evidence="6">
    <location>
        <begin position="236"/>
        <end position="255"/>
    </location>
</feature>
<dbReference type="InterPro" id="IPR022596">
    <property type="entry name" value="GPR1/2/3_C"/>
</dbReference>
<evidence type="ECO:0000256" key="4">
    <source>
        <dbReference type="ARBA" id="ARBA00023136"/>
    </source>
</evidence>
<evidence type="ECO:0000313" key="9">
    <source>
        <dbReference type="EMBL" id="KAJ4395292.1"/>
    </source>
</evidence>